<dbReference type="STRING" id="1176587.A8C56_02290"/>
<keyword evidence="4 7" id="KW-0812">Transmembrane</keyword>
<gene>
    <name evidence="10" type="ORF">A8C56_02290</name>
</gene>
<keyword evidence="8" id="KW-0732">Signal</keyword>
<evidence type="ECO:0000256" key="8">
    <source>
        <dbReference type="SAM" id="SignalP"/>
    </source>
</evidence>
<feature type="chain" id="PRO_5008389654" evidence="8">
    <location>
        <begin position="25"/>
        <end position="1054"/>
    </location>
</feature>
<evidence type="ECO:0000259" key="9">
    <source>
        <dbReference type="Pfam" id="PF07715"/>
    </source>
</evidence>
<evidence type="ECO:0000313" key="10">
    <source>
        <dbReference type="EMBL" id="ANH79960.1"/>
    </source>
</evidence>
<dbReference type="RefSeq" id="WP_067751488.1">
    <property type="nucleotide sequence ID" value="NZ_CP015772.1"/>
</dbReference>
<feature type="domain" description="TonB-dependent receptor plug" evidence="9">
    <location>
        <begin position="120"/>
        <end position="248"/>
    </location>
</feature>
<evidence type="ECO:0000256" key="1">
    <source>
        <dbReference type="ARBA" id="ARBA00004571"/>
    </source>
</evidence>
<dbReference type="SUPFAM" id="SSF56935">
    <property type="entry name" value="Porins"/>
    <property type="match status" value="1"/>
</dbReference>
<dbReference type="InterPro" id="IPR023997">
    <property type="entry name" value="TonB-dep_OMP_SusC/RagA_CS"/>
</dbReference>
<keyword evidence="3 7" id="KW-1134">Transmembrane beta strand</keyword>
<dbReference type="NCBIfam" id="TIGR04057">
    <property type="entry name" value="SusC_RagA_signa"/>
    <property type="match status" value="1"/>
</dbReference>
<evidence type="ECO:0000313" key="11">
    <source>
        <dbReference type="Proteomes" id="UP000077667"/>
    </source>
</evidence>
<proteinExistence type="inferred from homology"/>
<evidence type="ECO:0000256" key="3">
    <source>
        <dbReference type="ARBA" id="ARBA00022452"/>
    </source>
</evidence>
<name>A0A1A9HZR1_9BACT</name>
<dbReference type="Proteomes" id="UP000077667">
    <property type="component" value="Chromosome"/>
</dbReference>
<sequence length="1054" mass="114565">MRKWKLFSLIMLAMLYMISNNLMAQRVPISGTVLSDDGAPLEGVTVAVSGTTRATVTDNNGKFTISANEGTLLEFSYVGYFTQKVKASAGMEVHLSKGESGQLSDVVVTAMGIKKERKALGYSVTELDAQELMKNKNTNVVNSLAGKVPGVNITQFSGSAGAGASITIRGGNSTSEGRQNQPLFVIDGIIYDNSTTVTGNTGTDGLSRSNTTYSNRVMDINPEDIASLSVLKGAAAAALYGSRAADGVVIITTKKGAEGRVTVSVNSKISTSWANKLPQPQTEFGNGSYASNGVFSDDSYNSWGMKIPADSTIYDNIGNFFQNGVVYDNNVNVAGGTKNGSFYLSGSNYNQTGIVPNTGYDKTTFRFNGEQKYGRLTLNANVAYSVANTDRTLTTAGLWSGGGYNGVGSMQALYGWPQTFDITNYINPDGTQHRIFGGTLALENDRDNPYWIINMDKLTSQTKRFTGGINANYKIADWWDFIARLGYDQYATNDYTYIAPGSAVAPLYQNGRLSKDLFDYTYITTTVMSNFHKTFGGFDTHLMLGTTSESTESSNQNHWGYDFVTAGTISFNNIATTNKFFTDVTTRKRLVGAYGEIGVSYKSIAFLTATGRNDWSSTLPVENRSYFYPSLSGSFVFTELLPKNNVLSFGKVRASWAQVGKDANAYATNTYVNPPYTIGSFIAVGNQWAAGNPVLKPEIQSSWEVGGEFRFLQGRIGLDYTYYHSQTENQIGQPRLAQSGGFIFSTLNSGSVINKGMEIALTAKPIAQEDFGWETVLNFSYNKGRLGAFIPGIAYFYPTDAQFGTVKAASIPNGGFFLGMTGQPYLREVDADGKEIPNGRYQVDPTTGLYKLNTTNPVVGNREPDFIGGFNNTFRYKKFMLSFLLDIRKGGDVYNGTEYAMVANGLSKKTLLNDRQSVTVSGVNSATGEDFTQTYEADKTYTIGGKTYNGNYMIQQYWQNYAANSLNFITSVNWLKLRSLSLTYDFTSMLKNKKVIKNLSATAVGTNLFTWTNYKGMDPEVSAAGGTGGSGSTGIDYLGVPAVASFTFGVNLTF</sequence>
<evidence type="ECO:0000256" key="6">
    <source>
        <dbReference type="ARBA" id="ARBA00023237"/>
    </source>
</evidence>
<dbReference type="OrthoDB" id="609136at2"/>
<keyword evidence="5 7" id="KW-0472">Membrane</keyword>
<dbReference type="InterPro" id="IPR012910">
    <property type="entry name" value="Plug_dom"/>
</dbReference>
<dbReference type="PROSITE" id="PS52016">
    <property type="entry name" value="TONB_DEPENDENT_REC_3"/>
    <property type="match status" value="1"/>
</dbReference>
<reference evidence="10 11" key="1">
    <citation type="submission" date="2016-05" db="EMBL/GenBank/DDBJ databases">
        <title>Niabella ginsenosidivorans BS26 whole genome sequencing.</title>
        <authorList>
            <person name="Im W.T."/>
            <person name="Siddiqi M.Z."/>
        </authorList>
    </citation>
    <scope>NUCLEOTIDE SEQUENCE [LARGE SCALE GENOMIC DNA]</scope>
    <source>
        <strain evidence="10 11">BS26</strain>
    </source>
</reference>
<evidence type="ECO:0000256" key="2">
    <source>
        <dbReference type="ARBA" id="ARBA00022448"/>
    </source>
</evidence>
<dbReference type="Gene3D" id="2.40.170.20">
    <property type="entry name" value="TonB-dependent receptor, beta-barrel domain"/>
    <property type="match status" value="1"/>
</dbReference>
<evidence type="ECO:0000256" key="5">
    <source>
        <dbReference type="ARBA" id="ARBA00023136"/>
    </source>
</evidence>
<dbReference type="NCBIfam" id="TIGR04056">
    <property type="entry name" value="OMP_RagA_SusC"/>
    <property type="match status" value="1"/>
</dbReference>
<dbReference type="Pfam" id="PF07715">
    <property type="entry name" value="Plug"/>
    <property type="match status" value="1"/>
</dbReference>
<feature type="signal peptide" evidence="8">
    <location>
        <begin position="1"/>
        <end position="24"/>
    </location>
</feature>
<comment type="subcellular location">
    <subcellularLocation>
        <location evidence="1 7">Cell outer membrane</location>
        <topology evidence="1 7">Multi-pass membrane protein</topology>
    </subcellularLocation>
</comment>
<dbReference type="Gene3D" id="2.170.130.10">
    <property type="entry name" value="TonB-dependent receptor, plug domain"/>
    <property type="match status" value="1"/>
</dbReference>
<dbReference type="KEGG" id="nia:A8C56_02290"/>
<dbReference type="InterPro" id="IPR036942">
    <property type="entry name" value="Beta-barrel_TonB_sf"/>
</dbReference>
<dbReference type="EMBL" id="CP015772">
    <property type="protein sequence ID" value="ANH79960.1"/>
    <property type="molecule type" value="Genomic_DNA"/>
</dbReference>
<accession>A0A1A9HZR1</accession>
<organism evidence="10 11">
    <name type="scientific">Niabella ginsenosidivorans</name>
    <dbReference type="NCBI Taxonomy" id="1176587"/>
    <lineage>
        <taxon>Bacteria</taxon>
        <taxon>Pseudomonadati</taxon>
        <taxon>Bacteroidota</taxon>
        <taxon>Chitinophagia</taxon>
        <taxon>Chitinophagales</taxon>
        <taxon>Chitinophagaceae</taxon>
        <taxon>Niabella</taxon>
    </lineage>
</organism>
<dbReference type="Pfam" id="PF13715">
    <property type="entry name" value="CarbopepD_reg_2"/>
    <property type="match status" value="1"/>
</dbReference>
<keyword evidence="6 7" id="KW-0998">Cell outer membrane</keyword>
<dbReference type="InterPro" id="IPR039426">
    <property type="entry name" value="TonB-dep_rcpt-like"/>
</dbReference>
<dbReference type="InterPro" id="IPR023996">
    <property type="entry name" value="TonB-dep_OMP_SusC/RagA"/>
</dbReference>
<comment type="similarity">
    <text evidence="7">Belongs to the TonB-dependent receptor family.</text>
</comment>
<dbReference type="Gene3D" id="2.60.40.1120">
    <property type="entry name" value="Carboxypeptidase-like, regulatory domain"/>
    <property type="match status" value="1"/>
</dbReference>
<evidence type="ECO:0000256" key="7">
    <source>
        <dbReference type="PROSITE-ProRule" id="PRU01360"/>
    </source>
</evidence>
<dbReference type="InterPro" id="IPR037066">
    <property type="entry name" value="Plug_dom_sf"/>
</dbReference>
<protein>
    <submittedName>
        <fullName evidence="10">SusC/RagA family protein</fullName>
    </submittedName>
</protein>
<dbReference type="AlphaFoldDB" id="A0A1A9HZR1"/>
<dbReference type="InterPro" id="IPR008969">
    <property type="entry name" value="CarboxyPept-like_regulatory"/>
</dbReference>
<keyword evidence="11" id="KW-1185">Reference proteome</keyword>
<evidence type="ECO:0000256" key="4">
    <source>
        <dbReference type="ARBA" id="ARBA00022692"/>
    </source>
</evidence>
<keyword evidence="2 7" id="KW-0813">Transport</keyword>
<dbReference type="SUPFAM" id="SSF49464">
    <property type="entry name" value="Carboxypeptidase regulatory domain-like"/>
    <property type="match status" value="1"/>
</dbReference>
<dbReference type="GO" id="GO:0009279">
    <property type="term" value="C:cell outer membrane"/>
    <property type="evidence" value="ECO:0007669"/>
    <property type="project" value="UniProtKB-SubCell"/>
</dbReference>